<dbReference type="Proteomes" id="UP001152795">
    <property type="component" value="Unassembled WGS sequence"/>
</dbReference>
<proteinExistence type="predicted"/>
<evidence type="ECO:0000313" key="2">
    <source>
        <dbReference type="Proteomes" id="UP001152795"/>
    </source>
</evidence>
<dbReference type="OrthoDB" id="447743at2759"/>
<reference evidence="1" key="1">
    <citation type="submission" date="2020-04" db="EMBL/GenBank/DDBJ databases">
        <authorList>
            <person name="Alioto T."/>
            <person name="Alioto T."/>
            <person name="Gomez Garrido J."/>
        </authorList>
    </citation>
    <scope>NUCLEOTIDE SEQUENCE</scope>
    <source>
        <strain evidence="1">A484AB</strain>
    </source>
</reference>
<dbReference type="Pfam" id="PF00078">
    <property type="entry name" value="RVT_1"/>
    <property type="match status" value="1"/>
</dbReference>
<accession>A0A6S7IKE2</accession>
<sequence>MIRASLLALFSTLVICGFCGKDFASLGRHTWRCKNKVEFDQTSEQNKVPAVEIRTQECLPASSYKVVKCCCGKVCKGARGLKMHQRSCKVIDDMEEELQQQMTDALNEQICDDNVQSAEDAVPSLNAQEIFPDLKKGIKLPKSPLQWSTANDFFQLTLSNYPVTTQEINKSINTMATVIYNYFSDNYGFVDANNNNEFESKYKSCSAKELKKVLKNLKCKNGDLKEIKFVAKKLRCLLSKNNTDLQHADVNVSDNIDHDKLFNNNFWGYVKKFLKKKTESFPTFGLAQCTAYFTKTLSAVIPNKTFNIPSWIPKFNSPTTPFNLDPPTYNEITNVIRKMKPSGSPCPLDQISVICLKRCPYLRTYLTEIIHAAWSSGIVPSEWKKACTILIHKKDETDNPANFRPITLESVPLKVFTSCLRNKIFAFLSENNYIEHDIQKGFTPNVAGTVEHTAHMAHIINTARIKQRSLVITLLDLKNAFGELHHNLIYKVLQYHHIPDPINELIRSLYTNFQTSIITEKFSTPFITVGRGVLQGDCLSPLLFNMSFNTFVQHIKSESFLQLGFWKFNKTGIPCNPIHWFQFADDAAVISSQEKENQILLNRFSVWCQWANMIIRVDKCSTFGIKKHSSKSVQYQPKLFINHLLVPRTETGESFRYLGRYFNFNMSDEKHQSDICDLFNNIISKIDELHLHPRNKILLYSRYLLSKISWDFTITDISQTWVCETLDGIATKYIRKWLELPISATLSNVYLPYKLYNKFGLNVILPSTKFIQCQTVSRLALKSSINENIRELWSITSTNRNIQYDIYSKKRTATTK</sequence>
<dbReference type="PROSITE" id="PS50878">
    <property type="entry name" value="RT_POL"/>
    <property type="match status" value="1"/>
</dbReference>
<keyword evidence="2" id="KW-1185">Reference proteome</keyword>
<evidence type="ECO:0000313" key="1">
    <source>
        <dbReference type="EMBL" id="CAB4018156.1"/>
    </source>
</evidence>
<dbReference type="AlphaFoldDB" id="A0A6S7IKE2"/>
<dbReference type="EMBL" id="CACRXK020009880">
    <property type="protein sequence ID" value="CAB4018156.1"/>
    <property type="molecule type" value="Genomic_DNA"/>
</dbReference>
<protein>
    <submittedName>
        <fullName evidence="1">Uncharacterized protein</fullName>
    </submittedName>
</protein>
<organism evidence="1 2">
    <name type="scientific">Paramuricea clavata</name>
    <name type="common">Red gorgonian</name>
    <name type="synonym">Violescent sea-whip</name>
    <dbReference type="NCBI Taxonomy" id="317549"/>
    <lineage>
        <taxon>Eukaryota</taxon>
        <taxon>Metazoa</taxon>
        <taxon>Cnidaria</taxon>
        <taxon>Anthozoa</taxon>
        <taxon>Octocorallia</taxon>
        <taxon>Malacalcyonacea</taxon>
        <taxon>Plexauridae</taxon>
        <taxon>Paramuricea</taxon>
    </lineage>
</organism>
<dbReference type="InterPro" id="IPR000477">
    <property type="entry name" value="RT_dom"/>
</dbReference>
<dbReference type="PANTHER" id="PTHR19446">
    <property type="entry name" value="REVERSE TRANSCRIPTASES"/>
    <property type="match status" value="1"/>
</dbReference>
<gene>
    <name evidence="1" type="ORF">PACLA_8A073306</name>
</gene>
<dbReference type="CDD" id="cd01650">
    <property type="entry name" value="RT_nLTR_like"/>
    <property type="match status" value="1"/>
</dbReference>
<dbReference type="SUPFAM" id="SSF56672">
    <property type="entry name" value="DNA/RNA polymerases"/>
    <property type="match status" value="1"/>
</dbReference>
<name>A0A6S7IKE2_PARCT</name>
<dbReference type="InterPro" id="IPR043502">
    <property type="entry name" value="DNA/RNA_pol_sf"/>
</dbReference>
<comment type="caution">
    <text evidence="1">The sequence shown here is derived from an EMBL/GenBank/DDBJ whole genome shotgun (WGS) entry which is preliminary data.</text>
</comment>